<keyword evidence="1" id="KW-0812">Transmembrane</keyword>
<dbReference type="Proteomes" id="UP000048949">
    <property type="component" value="Unassembled WGS sequence"/>
</dbReference>
<dbReference type="STRING" id="282199.GCA_001049735_01244"/>
<evidence type="ECO:0000256" key="1">
    <source>
        <dbReference type="SAM" id="Phobius"/>
    </source>
</evidence>
<keyword evidence="2" id="KW-0808">Transferase</keyword>
<protein>
    <submittedName>
        <fullName evidence="2">Glucosyltransferase MdoH</fullName>
    </submittedName>
</protein>
<keyword evidence="1" id="KW-0472">Membrane</keyword>
<sequence length="170" mass="18574">MPSDPADAQAVRDWNGLIKAFLSHGTTAPKYLKAVLTAEPDFAMGHAVRGLFSMMMGRREIIEVGHQANTTVQEKLRLGGANRHETLWCEALGIWVSGSAIRALLGRSNGWSPQRRNVVGYTWPEMLRFHQIETLVGVLMTTGIILGGLSLWLLLIALSLVGAVILSKLS</sequence>
<dbReference type="GO" id="GO:0016740">
    <property type="term" value="F:transferase activity"/>
    <property type="evidence" value="ECO:0007669"/>
    <property type="project" value="UniProtKB-KW"/>
</dbReference>
<keyword evidence="3" id="KW-1185">Reference proteome</keyword>
<feature type="transmembrane region" description="Helical" evidence="1">
    <location>
        <begin position="135"/>
        <end position="166"/>
    </location>
</feature>
<proteinExistence type="predicted"/>
<organism evidence="2 3">
    <name type="scientific">Nereida ignava</name>
    <dbReference type="NCBI Taxonomy" id="282199"/>
    <lineage>
        <taxon>Bacteria</taxon>
        <taxon>Pseudomonadati</taxon>
        <taxon>Pseudomonadota</taxon>
        <taxon>Alphaproteobacteria</taxon>
        <taxon>Rhodobacterales</taxon>
        <taxon>Roseobacteraceae</taxon>
        <taxon>Nereida</taxon>
    </lineage>
</organism>
<dbReference type="EMBL" id="CVQV01000005">
    <property type="protein sequence ID" value="CRK75202.1"/>
    <property type="molecule type" value="Genomic_DNA"/>
</dbReference>
<keyword evidence="1" id="KW-1133">Transmembrane helix</keyword>
<accession>A0A0U1NKF1</accession>
<dbReference type="AlphaFoldDB" id="A0A0U1NKF1"/>
<evidence type="ECO:0000313" key="3">
    <source>
        <dbReference type="Proteomes" id="UP000048949"/>
    </source>
</evidence>
<evidence type="ECO:0000313" key="2">
    <source>
        <dbReference type="EMBL" id="CRK75202.1"/>
    </source>
</evidence>
<name>A0A0U1NKF1_9RHOB</name>
<reference evidence="2 3" key="1">
    <citation type="submission" date="2015-04" db="EMBL/GenBank/DDBJ databases">
        <authorList>
            <person name="Syromyatnikov M.Y."/>
            <person name="Popov V.N."/>
        </authorList>
    </citation>
    <scope>NUCLEOTIDE SEQUENCE [LARGE SCALE GENOMIC DNA]</scope>
    <source>
        <strain evidence="2 3">CECT 5292</strain>
    </source>
</reference>
<dbReference type="RefSeq" id="WP_048598597.1">
    <property type="nucleotide sequence ID" value="NZ_CAXIAP010000031.1"/>
</dbReference>
<gene>
    <name evidence="2" type="ORF">NIG5292_01245</name>
</gene>